<name>A0A127BB78_9EURY</name>
<dbReference type="EMBL" id="CP010835">
    <property type="protein sequence ID" value="AMM54601.1"/>
    <property type="molecule type" value="Genomic_DNA"/>
</dbReference>
<dbReference type="NCBIfam" id="NF040824">
    <property type="entry name" value="damage_ctl_Phtase"/>
    <property type="match status" value="1"/>
</dbReference>
<dbReference type="InterPro" id="IPR036075">
    <property type="entry name" value="ARMT-1-like_metal-bd_sf"/>
</dbReference>
<dbReference type="OrthoDB" id="359165at2157"/>
<accession>A0A127BB78</accession>
<dbReference type="GO" id="GO:0016787">
    <property type="term" value="F:hydrolase activity"/>
    <property type="evidence" value="ECO:0007669"/>
    <property type="project" value="UniProtKB-KW"/>
</dbReference>
<dbReference type="PATRIC" id="fig|1609559.3.peg.1868"/>
<proteinExistence type="predicted"/>
<evidence type="ECO:0000259" key="1">
    <source>
        <dbReference type="Pfam" id="PF01937"/>
    </source>
</evidence>
<keyword evidence="5" id="KW-1185">Reference proteome</keyword>
<dbReference type="Gene3D" id="1.10.8.380">
    <property type="entry name" value="Uncharacterised protein PF01937, DUF89, domain 1"/>
    <property type="match status" value="1"/>
</dbReference>
<dbReference type="Pfam" id="PF01937">
    <property type="entry name" value="ARMT1-like_dom"/>
    <property type="match status" value="1"/>
</dbReference>
<dbReference type="Proteomes" id="UP000070587">
    <property type="component" value="Chromosome"/>
</dbReference>
<dbReference type="SUPFAM" id="SSF111321">
    <property type="entry name" value="AF1104-like"/>
    <property type="match status" value="1"/>
</dbReference>
<protein>
    <submittedName>
        <fullName evidence="3">Damage-control phosphatase</fullName>
        <ecNumber evidence="3">3.1.3.-</ecNumber>
    </submittedName>
</protein>
<dbReference type="Proteomes" id="UP001571980">
    <property type="component" value="Unassembled WGS sequence"/>
</dbReference>
<dbReference type="STRING" id="1609559.TQ32_08985"/>
<dbReference type="EMBL" id="JARRIG010000001">
    <property type="protein sequence ID" value="MFA4803487.1"/>
    <property type="molecule type" value="Genomic_DNA"/>
</dbReference>
<evidence type="ECO:0000313" key="4">
    <source>
        <dbReference type="Proteomes" id="UP000070587"/>
    </source>
</evidence>
<dbReference type="InterPro" id="IPR014444">
    <property type="entry name" value="PH1575-like"/>
</dbReference>
<reference evidence="4" key="1">
    <citation type="submission" date="2015-02" db="EMBL/GenBank/DDBJ databases">
        <title>Pyrococcus kukulkanii sp. nov., a novel hyperthermophilic archaeon isolated from a deep-sea hydrothermal vent at the Guaymas Basin.</title>
        <authorList>
            <person name="Oger P.M."/>
            <person name="Callac N."/>
            <person name="Jebbar M."/>
            <person name="Godfroy A."/>
        </authorList>
    </citation>
    <scope>NUCLEOTIDE SEQUENCE [LARGE SCALE GENOMIC DNA]</scope>
    <source>
        <strain evidence="4">NCB100</strain>
    </source>
</reference>
<evidence type="ECO:0000313" key="2">
    <source>
        <dbReference type="EMBL" id="AMM54601.1"/>
    </source>
</evidence>
<gene>
    <name evidence="3" type="ORF">P8X34_01800</name>
    <name evidence="2" type="ORF">TQ32_08985</name>
</gene>
<dbReference type="KEGG" id="pyc:TQ32_08985"/>
<reference evidence="3 5" key="3">
    <citation type="submission" date="2023-03" db="EMBL/GenBank/DDBJ databases">
        <title>Speciation in Pyrococcus: adaptation to high temperature as a mechanism.</title>
        <authorList>
            <person name="Gu J."/>
        </authorList>
    </citation>
    <scope>NUCLEOTIDE SEQUENCE [LARGE SCALE GENOMIC DNA]</scope>
    <source>
        <strain evidence="3 5">LMOA34</strain>
    </source>
</reference>
<dbReference type="InterPro" id="IPR002791">
    <property type="entry name" value="ARMT1-like_metal-bd"/>
</dbReference>
<evidence type="ECO:0000313" key="3">
    <source>
        <dbReference type="EMBL" id="MFA4803487.1"/>
    </source>
</evidence>
<dbReference type="Gene3D" id="3.40.50.10880">
    <property type="entry name" value="Uncharacterised protein PF01937, DUF89, domain 3"/>
    <property type="match status" value="1"/>
</dbReference>
<dbReference type="PIRSF" id="PIRSF006593">
    <property type="entry name" value="UCP006593"/>
    <property type="match status" value="1"/>
</dbReference>
<dbReference type="Gene3D" id="1.10.285.20">
    <property type="entry name" value="Uncharacterised protein PF01937, DUF89, domain 2"/>
    <property type="match status" value="1"/>
</dbReference>
<evidence type="ECO:0000313" key="5">
    <source>
        <dbReference type="Proteomes" id="UP001571980"/>
    </source>
</evidence>
<dbReference type="RefSeq" id="WP_068323701.1">
    <property type="nucleotide sequence ID" value="NZ_CP010835.1"/>
</dbReference>
<dbReference type="AlphaFoldDB" id="A0A127BB78"/>
<organism evidence="2 4">
    <name type="scientific">Pyrococcus kukulkanii</name>
    <dbReference type="NCBI Taxonomy" id="1609559"/>
    <lineage>
        <taxon>Archaea</taxon>
        <taxon>Methanobacteriati</taxon>
        <taxon>Methanobacteriota</taxon>
        <taxon>Thermococci</taxon>
        <taxon>Thermococcales</taxon>
        <taxon>Thermococcaceae</taxon>
        <taxon>Pyrococcus</taxon>
    </lineage>
</organism>
<sequence length="284" mass="32310">MKVHYECLTCIANQCKKIVEMATKDLEERRKAMFLAAKVIAREYHEDAIPAIAGSKVFLELYKFLGNDDPFREYKEKSTEIAKKVVSLLRNKLEIDIKTAIKLAIIGNIIDFSVGFSPEDLERQVEEMLKEDLYVDESDELIEKVREAEVILYLTDNVGEHYFDSILLEKIREISKAEIYIAGKEGPIINDVTVEDLRRDGFERFGKIISTGTRIVGIPFNEISEEFRKVLEKADVIIAKGQGNFETLSEIKDERVFFLLKAKCPAVARGLGVPQGALVCKRNI</sequence>
<dbReference type="GeneID" id="28491969"/>
<keyword evidence="3" id="KW-0378">Hydrolase</keyword>
<feature type="domain" description="Damage-control phosphatase ARMT1-like metal-binding" evidence="1">
    <location>
        <begin position="4"/>
        <end position="278"/>
    </location>
</feature>
<reference evidence="2 4" key="2">
    <citation type="journal article" date="2016" name="Int. J. Syst. Evol. Microbiol.">
        <title>Pyrococcus kukulkanii sp. nov., a hyperthermophilic, piezophilic archaeon isolated from a deep-sea hydrothermal vent.</title>
        <authorList>
            <person name="Callac N."/>
            <person name="Oger P."/>
            <person name="Lesongeur F."/>
            <person name="Rattray J.E."/>
            <person name="Vannier P."/>
            <person name="Michoud G."/>
            <person name="Beauverger M."/>
            <person name="Gayet N."/>
            <person name="Rouxel O."/>
            <person name="Jebbar M."/>
            <person name="Godfroy A."/>
        </authorList>
    </citation>
    <scope>NUCLEOTIDE SEQUENCE [LARGE SCALE GENOMIC DNA]</scope>
    <source>
        <strain evidence="2 4">NCB100</strain>
    </source>
</reference>
<dbReference type="InterPro" id="IPR053636">
    <property type="entry name" value="DCN_phosphatase_I"/>
</dbReference>
<dbReference type="EC" id="3.1.3.-" evidence="3"/>